<dbReference type="InterPro" id="IPR016181">
    <property type="entry name" value="Acyl_CoA_acyltransferase"/>
</dbReference>
<gene>
    <name evidence="2" type="ORF">GSF12_04775</name>
</gene>
<dbReference type="SUPFAM" id="SSF55729">
    <property type="entry name" value="Acyl-CoA N-acyltransferases (Nat)"/>
    <property type="match status" value="1"/>
</dbReference>
<dbReference type="InterPro" id="IPR000182">
    <property type="entry name" value="GNAT_dom"/>
</dbReference>
<keyword evidence="2" id="KW-0808">Transferase</keyword>
<dbReference type="Gene3D" id="3.40.630.30">
    <property type="match status" value="1"/>
</dbReference>
<accession>A0A6P1KLH1</accession>
<evidence type="ECO:0000259" key="1">
    <source>
        <dbReference type="PROSITE" id="PS51186"/>
    </source>
</evidence>
<reference evidence="2" key="1">
    <citation type="journal article" date="2020" name="Microbiol. Resour. Announc.">
        <title>Complete Genome Sequence of Moraxella osloensis Strain YV1, Isolated from an Australian Wastewater Treatment Plant.</title>
        <authorList>
            <person name="Batinovic S."/>
            <person name="Rice D.T.F."/>
            <person name="Seviour R.J."/>
            <person name="Petrovski S."/>
        </authorList>
    </citation>
    <scope>NUCLEOTIDE SEQUENCE</scope>
    <source>
        <strain evidence="2">YV1</strain>
    </source>
</reference>
<organism evidence="2">
    <name type="scientific">Faucicola osloensis</name>
    <name type="common">Moraxella osloensis</name>
    <dbReference type="NCBI Taxonomy" id="34062"/>
    <lineage>
        <taxon>Bacteria</taxon>
        <taxon>Pseudomonadati</taxon>
        <taxon>Pseudomonadota</taxon>
        <taxon>Gammaproteobacteria</taxon>
        <taxon>Moraxellales</taxon>
        <taxon>Moraxellaceae</taxon>
        <taxon>Faucicola</taxon>
    </lineage>
</organism>
<dbReference type="InterPro" id="IPR050276">
    <property type="entry name" value="MshD_Acetyltransferase"/>
</dbReference>
<sequence>MVKVVFREAQPLDFDKVAKLVTDADELYVISPKSHFPWTAEQVANIAQTREFNTVAIDKDSQIIIGYANMYNVTDKTAYIGNVIVHDEYRNQQIGEQLMQYMMAICQDKQVTPHVSVFNHNTGALRFYHRLGFVPFAMQEREFHQNKIMLIHCQYLENSKG</sequence>
<dbReference type="Pfam" id="PF00583">
    <property type="entry name" value="Acetyltransf_1"/>
    <property type="match status" value="1"/>
</dbReference>
<feature type="domain" description="N-acetyltransferase" evidence="1">
    <location>
        <begin position="4"/>
        <end position="157"/>
    </location>
</feature>
<dbReference type="CDD" id="cd04301">
    <property type="entry name" value="NAT_SF"/>
    <property type="match status" value="1"/>
</dbReference>
<evidence type="ECO:0000313" key="2">
    <source>
        <dbReference type="EMBL" id="QHG09255.1"/>
    </source>
</evidence>
<dbReference type="EMBL" id="CP047226">
    <property type="protein sequence ID" value="QHG09255.1"/>
    <property type="molecule type" value="Genomic_DNA"/>
</dbReference>
<name>A0A6P1KLH1_FAUOS</name>
<dbReference type="PANTHER" id="PTHR43617">
    <property type="entry name" value="L-AMINO ACID N-ACETYLTRANSFERASE"/>
    <property type="match status" value="1"/>
</dbReference>
<protein>
    <submittedName>
        <fullName evidence="2">GNAT family N-acetyltransferase</fullName>
    </submittedName>
</protein>
<dbReference type="GO" id="GO:0016747">
    <property type="term" value="F:acyltransferase activity, transferring groups other than amino-acyl groups"/>
    <property type="evidence" value="ECO:0007669"/>
    <property type="project" value="InterPro"/>
</dbReference>
<dbReference type="AlphaFoldDB" id="A0A6P1KLH1"/>
<dbReference type="PROSITE" id="PS51186">
    <property type="entry name" value="GNAT"/>
    <property type="match status" value="1"/>
</dbReference>
<proteinExistence type="predicted"/>